<accession>A0A381Q3P1</accession>
<evidence type="ECO:0000256" key="4">
    <source>
        <dbReference type="ARBA" id="ARBA00023136"/>
    </source>
</evidence>
<evidence type="ECO:0000256" key="5">
    <source>
        <dbReference type="SAM" id="Phobius"/>
    </source>
</evidence>
<feature type="transmembrane region" description="Helical" evidence="5">
    <location>
        <begin position="60"/>
        <end position="80"/>
    </location>
</feature>
<comment type="subcellular location">
    <subcellularLocation>
        <location evidence="1">Membrane</location>
        <topology evidence="1">Multi-pass membrane protein</topology>
    </subcellularLocation>
</comment>
<protein>
    <recommendedName>
        <fullName evidence="7">DUF423 domain-containing protein</fullName>
    </recommendedName>
</protein>
<reference evidence="6" key="1">
    <citation type="submission" date="2018-05" db="EMBL/GenBank/DDBJ databases">
        <authorList>
            <person name="Lanie J.A."/>
            <person name="Ng W.-L."/>
            <person name="Kazmierczak K.M."/>
            <person name="Andrzejewski T.M."/>
            <person name="Davidsen T.M."/>
            <person name="Wayne K.J."/>
            <person name="Tettelin H."/>
            <person name="Glass J.I."/>
            <person name="Rusch D."/>
            <person name="Podicherti R."/>
            <person name="Tsui H.-C.T."/>
            <person name="Winkler M.E."/>
        </authorList>
    </citation>
    <scope>NUCLEOTIDE SEQUENCE</scope>
</reference>
<name>A0A381Q3P1_9ZZZZ</name>
<gene>
    <name evidence="6" type="ORF">METZ01_LOCUS25793</name>
</gene>
<dbReference type="PANTHER" id="PTHR43461:SF1">
    <property type="entry name" value="TRANSMEMBRANE PROTEIN 256"/>
    <property type="match status" value="1"/>
</dbReference>
<dbReference type="Pfam" id="PF04241">
    <property type="entry name" value="DUF423"/>
    <property type="match status" value="1"/>
</dbReference>
<keyword evidence="2 5" id="KW-0812">Transmembrane</keyword>
<keyword evidence="3 5" id="KW-1133">Transmembrane helix</keyword>
<dbReference type="PANTHER" id="PTHR43461">
    <property type="entry name" value="TRANSMEMBRANE PROTEIN 256"/>
    <property type="match status" value="1"/>
</dbReference>
<evidence type="ECO:0000256" key="2">
    <source>
        <dbReference type="ARBA" id="ARBA00022692"/>
    </source>
</evidence>
<evidence type="ECO:0008006" key="7">
    <source>
        <dbReference type="Google" id="ProtNLM"/>
    </source>
</evidence>
<organism evidence="6">
    <name type="scientific">marine metagenome</name>
    <dbReference type="NCBI Taxonomy" id="408172"/>
    <lineage>
        <taxon>unclassified sequences</taxon>
        <taxon>metagenomes</taxon>
        <taxon>ecological metagenomes</taxon>
    </lineage>
</organism>
<keyword evidence="4 5" id="KW-0472">Membrane</keyword>
<evidence type="ECO:0000313" key="6">
    <source>
        <dbReference type="EMBL" id="SUZ72939.1"/>
    </source>
</evidence>
<dbReference type="EMBL" id="UINC01001162">
    <property type="protein sequence ID" value="SUZ72939.1"/>
    <property type="molecule type" value="Genomic_DNA"/>
</dbReference>
<dbReference type="GO" id="GO:0016020">
    <property type="term" value="C:membrane"/>
    <property type="evidence" value="ECO:0007669"/>
    <property type="project" value="UniProtKB-SubCell"/>
</dbReference>
<proteinExistence type="predicted"/>
<evidence type="ECO:0000256" key="3">
    <source>
        <dbReference type="ARBA" id="ARBA00022989"/>
    </source>
</evidence>
<feature type="transmembrane region" description="Helical" evidence="5">
    <location>
        <begin position="86"/>
        <end position="105"/>
    </location>
</feature>
<dbReference type="InterPro" id="IPR006696">
    <property type="entry name" value="DUF423"/>
</dbReference>
<sequence length="111" mass="11972">MPLLLWLATLLGASGVIAGAIESHVFESGSPALEIGVRYQLIHAVAILIVALVPERVNRWSGYIFSIGILLFSGSLYWIAWGGPVWLGPLTPLGGVILVAGWLLLPWKQEN</sequence>
<evidence type="ECO:0000256" key="1">
    <source>
        <dbReference type="ARBA" id="ARBA00004141"/>
    </source>
</evidence>
<feature type="transmembrane region" description="Helical" evidence="5">
    <location>
        <begin position="35"/>
        <end position="53"/>
    </location>
</feature>
<dbReference type="AlphaFoldDB" id="A0A381Q3P1"/>